<gene>
    <name evidence="2" type="primary">ND6</name>
</gene>
<feature type="transmembrane region" description="Helical" evidence="1">
    <location>
        <begin position="46"/>
        <end position="67"/>
    </location>
</feature>
<accession>A0A6M5A4N8</accession>
<feature type="transmembrane region" description="Helical" evidence="1">
    <location>
        <begin position="79"/>
        <end position="99"/>
    </location>
</feature>
<keyword evidence="1" id="KW-0472">Membrane</keyword>
<feature type="transmembrane region" description="Helical" evidence="1">
    <location>
        <begin position="21"/>
        <end position="40"/>
    </location>
</feature>
<sequence>MKFLIMKIMLMISSSATFMKNPMSLGILLMTQTMMMILLINTILSTSWFAMITFLMMIGGLLIIFMYMSSIASNEKFKIKINLTIMILILLLMTDDMMIESQPKETQVMTLSFDNDLSLIKIYNIKSMMMTIMMVLYLLITMVCVSNMVKHHYGPLRSYNK</sequence>
<evidence type="ECO:0000313" key="2">
    <source>
        <dbReference type="EMBL" id="QJT42839.1"/>
    </source>
</evidence>
<protein>
    <submittedName>
        <fullName evidence="2">NADH dehydrogenase subunit 6</fullName>
    </submittedName>
</protein>
<keyword evidence="1" id="KW-1133">Transmembrane helix</keyword>
<dbReference type="EMBL" id="MT350235">
    <property type="protein sequence ID" value="QJT42839.1"/>
    <property type="molecule type" value="Genomic_DNA"/>
</dbReference>
<keyword evidence="1" id="KW-0812">Transmembrane</keyword>
<keyword evidence="2" id="KW-0496">Mitochondrion</keyword>
<organism evidence="2">
    <name type="scientific">Empoascanara dwalata</name>
    <dbReference type="NCBI Taxonomy" id="2735536"/>
    <lineage>
        <taxon>Eukaryota</taxon>
        <taxon>Metazoa</taxon>
        <taxon>Ecdysozoa</taxon>
        <taxon>Arthropoda</taxon>
        <taxon>Hexapoda</taxon>
        <taxon>Insecta</taxon>
        <taxon>Pterygota</taxon>
        <taxon>Neoptera</taxon>
        <taxon>Paraneoptera</taxon>
        <taxon>Hemiptera</taxon>
        <taxon>Auchenorrhyncha</taxon>
        <taxon>Membracoidea</taxon>
        <taxon>Cicadellidae</taxon>
        <taxon>Typhlocybinae</taxon>
        <taxon>Erythroneurini</taxon>
        <taxon>Empoascanara</taxon>
    </lineage>
</organism>
<dbReference type="AlphaFoldDB" id="A0A6M5A4N8"/>
<feature type="transmembrane region" description="Helical" evidence="1">
    <location>
        <begin position="128"/>
        <end position="149"/>
    </location>
</feature>
<geneLocation type="mitochondrion" evidence="2"/>
<proteinExistence type="predicted"/>
<evidence type="ECO:0000256" key="1">
    <source>
        <dbReference type="SAM" id="Phobius"/>
    </source>
</evidence>
<name>A0A6M5A4N8_9HEMI</name>
<reference evidence="2" key="1">
    <citation type="submission" date="2020-04" db="EMBL/GenBank/DDBJ databases">
        <authorList>
            <person name="Chen X."/>
        </authorList>
    </citation>
    <scope>NUCLEOTIDE SEQUENCE</scope>
</reference>